<dbReference type="EMBL" id="JAEEGA010000018">
    <property type="protein sequence ID" value="MBP1043679.1"/>
    <property type="molecule type" value="Genomic_DNA"/>
</dbReference>
<evidence type="ECO:0000313" key="2">
    <source>
        <dbReference type="EMBL" id="MBP1043679.1"/>
    </source>
</evidence>
<sequence length="276" mass="31944">MGNKITAVIVIYEKKLSEIASLKILREALDKKLLKELLIYDNSLETQPDEQFVYPISYIHDASNSGLAIAYNCALELAKKNDSQLLLLLDQDTELPLSYFEKLVNLSLTSDIGACLPLIESEGRQISPVYTDQYISMRSQSVASGLCTKPLMAINSGAALLVQAITDIGGFNQEFPLDYLDHWLFWRLNQSGKNYYVLNQALEHDLSVLDYRHVSFKRYESIIQSETLYYTKYCRERLAMHKKHLRKRVLKQFLTVKNRDIYRRTLVEMRKLKECK</sequence>
<dbReference type="SUPFAM" id="SSF53448">
    <property type="entry name" value="Nucleotide-diphospho-sugar transferases"/>
    <property type="match status" value="1"/>
</dbReference>
<keyword evidence="3" id="KW-1185">Reference proteome</keyword>
<evidence type="ECO:0000259" key="1">
    <source>
        <dbReference type="Pfam" id="PF00535"/>
    </source>
</evidence>
<name>A0A940SX41_9ENTE</name>
<dbReference type="Gene3D" id="3.90.550.10">
    <property type="entry name" value="Spore Coat Polysaccharide Biosynthesis Protein SpsA, Chain A"/>
    <property type="match status" value="1"/>
</dbReference>
<dbReference type="InterPro" id="IPR001173">
    <property type="entry name" value="Glyco_trans_2-like"/>
</dbReference>
<dbReference type="InterPro" id="IPR029044">
    <property type="entry name" value="Nucleotide-diphossugar_trans"/>
</dbReference>
<dbReference type="AlphaFoldDB" id="A0A940SX41"/>
<proteinExistence type="predicted"/>
<dbReference type="RefSeq" id="WP_209531493.1">
    <property type="nucleotide sequence ID" value="NZ_JAEEGA010000018.1"/>
</dbReference>
<comment type="caution">
    <text evidence="2">The sequence shown here is derived from an EMBL/GenBank/DDBJ whole genome shotgun (WGS) entry which is preliminary data.</text>
</comment>
<protein>
    <submittedName>
        <fullName evidence="2">Glycosyltransferase</fullName>
    </submittedName>
</protein>
<dbReference type="Proteomes" id="UP000674938">
    <property type="component" value="Unassembled WGS sequence"/>
</dbReference>
<reference evidence="2" key="1">
    <citation type="submission" date="2020-12" db="EMBL/GenBank/DDBJ databases">
        <title>Vagococcus allomyrinae sp. nov. and Enterococcus lavae sp. nov., isolated from the larvae of Allomyrina dichotoma.</title>
        <authorList>
            <person name="Lee S.D."/>
        </authorList>
    </citation>
    <scope>NUCLEOTIDE SEQUENCE</scope>
    <source>
        <strain evidence="2">BWB3-3</strain>
    </source>
</reference>
<accession>A0A940SX41</accession>
<evidence type="ECO:0000313" key="3">
    <source>
        <dbReference type="Proteomes" id="UP000674938"/>
    </source>
</evidence>
<dbReference type="Pfam" id="PF00535">
    <property type="entry name" value="Glycos_transf_2"/>
    <property type="match status" value="1"/>
</dbReference>
<feature type="domain" description="Glycosyltransferase 2-like" evidence="1">
    <location>
        <begin position="51"/>
        <end position="109"/>
    </location>
</feature>
<organism evidence="2 3">
    <name type="scientific">Vagococcus allomyrinae</name>
    <dbReference type="NCBI Taxonomy" id="2794353"/>
    <lineage>
        <taxon>Bacteria</taxon>
        <taxon>Bacillati</taxon>
        <taxon>Bacillota</taxon>
        <taxon>Bacilli</taxon>
        <taxon>Lactobacillales</taxon>
        <taxon>Enterococcaceae</taxon>
        <taxon>Vagococcus</taxon>
    </lineage>
</organism>
<gene>
    <name evidence="2" type="ORF">I6N95_21865</name>
</gene>